<feature type="site" description="Important for substrate specificity" evidence="4">
    <location>
        <position position="171"/>
    </location>
</feature>
<gene>
    <name evidence="5" type="ORF">SAMN05192543_110112</name>
</gene>
<dbReference type="PANTHER" id="PTHR43213:SF5">
    <property type="entry name" value="BIFUNCTIONAL DTTP_UTP PYROPHOSPHATASE_METHYLTRANSFERASE PROTEIN-RELATED"/>
    <property type="match status" value="1"/>
</dbReference>
<dbReference type="RefSeq" id="WP_091018445.1">
    <property type="nucleotide sequence ID" value="NZ_CP041745.1"/>
</dbReference>
<comment type="function">
    <text evidence="4">Nucleoside triphosphate pyrophosphatase that hydrolyzes dTTP and UTP. May have a dual role in cell division arrest and in preventing the incorporation of modified nucleotides into cellular nucleic acids.</text>
</comment>
<dbReference type="STRING" id="420953.SAMN05192543_110112"/>
<sequence length="207" mass="22218">MSSAELYPFVYLASQSPRRQELLQQLGVRFELLLPRPDEDAEALEAELPDEAAHDYVVRVCAAKAQAARARLLASGRTHAPILVADTTVTIDDAILGKPTDADDAFAMLARLAGRDHDVLTAVAAISADGALLPTVLSRSRVRFSAAPEQMLRRYIATGEPMGKAGAYGIQGRAAEFVEHIGGSYSGIMGLPLFETAALLRAVRIDF</sequence>
<dbReference type="SUPFAM" id="SSF52972">
    <property type="entry name" value="ITPase-like"/>
    <property type="match status" value="1"/>
</dbReference>
<dbReference type="PIRSF" id="PIRSF006305">
    <property type="entry name" value="Maf"/>
    <property type="match status" value="1"/>
</dbReference>
<comment type="subcellular location">
    <subcellularLocation>
        <location evidence="4">Cytoplasm</location>
    </subcellularLocation>
</comment>
<keyword evidence="3 4" id="KW-0546">Nucleotide metabolism</keyword>
<protein>
    <recommendedName>
        <fullName evidence="4">dTTP/UTP pyrophosphatase</fullName>
        <shortName evidence="4">dTTPase/UTPase</shortName>
        <ecNumber evidence="4">3.6.1.9</ecNumber>
    </recommendedName>
    <alternativeName>
        <fullName evidence="4">Nucleoside triphosphate pyrophosphatase</fullName>
    </alternativeName>
    <alternativeName>
        <fullName evidence="4">Nucleotide pyrophosphatase</fullName>
        <shortName evidence="4">Nucleotide PPase</shortName>
    </alternativeName>
</protein>
<dbReference type="Gene3D" id="3.90.950.10">
    <property type="match status" value="1"/>
</dbReference>
<dbReference type="AlphaFoldDB" id="A0A1I3TTF5"/>
<comment type="catalytic activity">
    <reaction evidence="4">
        <text>dTTP + H2O = dTMP + diphosphate + H(+)</text>
        <dbReference type="Rhea" id="RHEA:28534"/>
        <dbReference type="ChEBI" id="CHEBI:15377"/>
        <dbReference type="ChEBI" id="CHEBI:15378"/>
        <dbReference type="ChEBI" id="CHEBI:33019"/>
        <dbReference type="ChEBI" id="CHEBI:37568"/>
        <dbReference type="ChEBI" id="CHEBI:63528"/>
        <dbReference type="EC" id="3.6.1.9"/>
    </reaction>
</comment>
<dbReference type="InterPro" id="IPR003697">
    <property type="entry name" value="Maf-like"/>
</dbReference>
<name>A0A1I3TTF5_9BURK</name>
<reference evidence="5 6" key="1">
    <citation type="submission" date="2016-10" db="EMBL/GenBank/DDBJ databases">
        <authorList>
            <person name="de Groot N.N."/>
        </authorList>
    </citation>
    <scope>NUCLEOTIDE SEQUENCE [LARGE SCALE GENOMIC DNA]</scope>
    <source>
        <strain evidence="5 6">LMG 23650</strain>
    </source>
</reference>
<dbReference type="EC" id="3.6.1.9" evidence="4"/>
<dbReference type="OrthoDB" id="9807767at2"/>
<comment type="caution">
    <text evidence="4">Lacks conserved residue(s) required for the propagation of feature annotation.</text>
</comment>
<proteinExistence type="inferred from homology"/>
<dbReference type="GO" id="GO:0036218">
    <property type="term" value="F:dTTP diphosphatase activity"/>
    <property type="evidence" value="ECO:0007669"/>
    <property type="project" value="RHEA"/>
</dbReference>
<dbReference type="NCBIfam" id="TIGR00172">
    <property type="entry name" value="maf"/>
    <property type="match status" value="1"/>
</dbReference>
<evidence type="ECO:0000256" key="1">
    <source>
        <dbReference type="ARBA" id="ARBA00001968"/>
    </source>
</evidence>
<keyword evidence="4" id="KW-0963">Cytoplasm</keyword>
<dbReference type="Pfam" id="PF02545">
    <property type="entry name" value="Maf"/>
    <property type="match status" value="1"/>
</dbReference>
<organism evidence="5 6">
    <name type="scientific">Paraburkholderia megapolitana</name>
    <dbReference type="NCBI Taxonomy" id="420953"/>
    <lineage>
        <taxon>Bacteria</taxon>
        <taxon>Pseudomonadati</taxon>
        <taxon>Pseudomonadota</taxon>
        <taxon>Betaproteobacteria</taxon>
        <taxon>Burkholderiales</taxon>
        <taxon>Burkholderiaceae</taxon>
        <taxon>Paraburkholderia</taxon>
    </lineage>
</organism>
<evidence type="ECO:0000313" key="5">
    <source>
        <dbReference type="EMBL" id="SFJ73912.1"/>
    </source>
</evidence>
<dbReference type="PANTHER" id="PTHR43213">
    <property type="entry name" value="BIFUNCTIONAL DTTP/UTP PYROPHOSPHATASE/METHYLTRANSFERASE PROTEIN-RELATED"/>
    <property type="match status" value="1"/>
</dbReference>
<evidence type="ECO:0000256" key="4">
    <source>
        <dbReference type="HAMAP-Rule" id="MF_00528"/>
    </source>
</evidence>
<keyword evidence="6" id="KW-1185">Reference proteome</keyword>
<dbReference type="HAMAP" id="MF_00528">
    <property type="entry name" value="Maf"/>
    <property type="match status" value="1"/>
</dbReference>
<dbReference type="InterPro" id="IPR029001">
    <property type="entry name" value="ITPase-like_fam"/>
</dbReference>
<dbReference type="EMBL" id="FOQU01000010">
    <property type="protein sequence ID" value="SFJ73912.1"/>
    <property type="molecule type" value="Genomic_DNA"/>
</dbReference>
<comment type="cofactor">
    <cofactor evidence="1 4">
        <name>a divalent metal cation</name>
        <dbReference type="ChEBI" id="CHEBI:60240"/>
    </cofactor>
</comment>
<evidence type="ECO:0000256" key="3">
    <source>
        <dbReference type="ARBA" id="ARBA00023080"/>
    </source>
</evidence>
<evidence type="ECO:0000313" key="6">
    <source>
        <dbReference type="Proteomes" id="UP000199548"/>
    </source>
</evidence>
<comment type="catalytic activity">
    <reaction evidence="4">
        <text>UTP + H2O = UMP + diphosphate + H(+)</text>
        <dbReference type="Rhea" id="RHEA:29395"/>
        <dbReference type="ChEBI" id="CHEBI:15377"/>
        <dbReference type="ChEBI" id="CHEBI:15378"/>
        <dbReference type="ChEBI" id="CHEBI:33019"/>
        <dbReference type="ChEBI" id="CHEBI:46398"/>
        <dbReference type="ChEBI" id="CHEBI:57865"/>
        <dbReference type="EC" id="3.6.1.9"/>
    </reaction>
</comment>
<feature type="active site" description="Proton acceptor" evidence="4">
    <location>
        <position position="86"/>
    </location>
</feature>
<evidence type="ECO:0000256" key="2">
    <source>
        <dbReference type="ARBA" id="ARBA00022801"/>
    </source>
</evidence>
<keyword evidence="2 4" id="KW-0378">Hydrolase</keyword>
<dbReference type="GO" id="GO:0009117">
    <property type="term" value="P:nucleotide metabolic process"/>
    <property type="evidence" value="ECO:0007669"/>
    <property type="project" value="UniProtKB-KW"/>
</dbReference>
<comment type="similarity">
    <text evidence="4">Belongs to the Maf family. YhdE subfamily.</text>
</comment>
<dbReference type="GO" id="GO:0036221">
    <property type="term" value="F:UTP diphosphatase activity"/>
    <property type="evidence" value="ECO:0007669"/>
    <property type="project" value="RHEA"/>
</dbReference>
<dbReference type="Proteomes" id="UP000199548">
    <property type="component" value="Unassembled WGS sequence"/>
</dbReference>
<feature type="site" description="Important for substrate specificity" evidence="4">
    <location>
        <position position="18"/>
    </location>
</feature>
<feature type="site" description="Important for substrate specificity" evidence="4">
    <location>
        <position position="87"/>
    </location>
</feature>
<dbReference type="GO" id="GO:0005737">
    <property type="term" value="C:cytoplasm"/>
    <property type="evidence" value="ECO:0007669"/>
    <property type="project" value="UniProtKB-SubCell"/>
</dbReference>
<accession>A0A1I3TTF5</accession>
<dbReference type="CDD" id="cd00555">
    <property type="entry name" value="Maf"/>
    <property type="match status" value="1"/>
</dbReference>